<dbReference type="Proteomes" id="UP000092993">
    <property type="component" value="Unassembled WGS sequence"/>
</dbReference>
<organism evidence="1 2">
    <name type="scientific">Grifola frondosa</name>
    <name type="common">Maitake</name>
    <name type="synonym">Polyporus frondosus</name>
    <dbReference type="NCBI Taxonomy" id="5627"/>
    <lineage>
        <taxon>Eukaryota</taxon>
        <taxon>Fungi</taxon>
        <taxon>Dikarya</taxon>
        <taxon>Basidiomycota</taxon>
        <taxon>Agaricomycotina</taxon>
        <taxon>Agaricomycetes</taxon>
        <taxon>Polyporales</taxon>
        <taxon>Grifolaceae</taxon>
        <taxon>Grifola</taxon>
    </lineage>
</organism>
<dbReference type="EMBL" id="LUGG01000011">
    <property type="protein sequence ID" value="OBZ71511.1"/>
    <property type="molecule type" value="Genomic_DNA"/>
</dbReference>
<dbReference type="AlphaFoldDB" id="A0A1C7M3M7"/>
<name>A0A1C7M3M7_GRIFR</name>
<gene>
    <name evidence="1" type="ORF">A0H81_08697</name>
</gene>
<dbReference type="OrthoDB" id="3227715at2759"/>
<sequence length="145" mass="16360">MPHFHHILASDPQYAPPLMRAASPSSTIDQDAFERKCLDRLRLNVPRPDEVKANIEPLLQPRPIVLTKNSRTAGEALHEQVMNNLRERVRQLEEDELFEQTVLRGTRLSEEEQPSSTTLTSLCAVSWGFPLMPSPAIILVEPPTS</sequence>
<keyword evidence="2" id="KW-1185">Reference proteome</keyword>
<evidence type="ECO:0000313" key="1">
    <source>
        <dbReference type="EMBL" id="OBZ71511.1"/>
    </source>
</evidence>
<accession>A0A1C7M3M7</accession>
<protein>
    <submittedName>
        <fullName evidence="1">Uncharacterized protein</fullName>
    </submittedName>
</protein>
<dbReference type="STRING" id="5627.A0A1C7M3M7"/>
<evidence type="ECO:0000313" key="2">
    <source>
        <dbReference type="Proteomes" id="UP000092993"/>
    </source>
</evidence>
<proteinExistence type="predicted"/>
<comment type="caution">
    <text evidence="1">The sequence shown here is derived from an EMBL/GenBank/DDBJ whole genome shotgun (WGS) entry which is preliminary data.</text>
</comment>
<reference evidence="1 2" key="1">
    <citation type="submission" date="2016-03" db="EMBL/GenBank/DDBJ databases">
        <title>Whole genome sequencing of Grifola frondosa 9006-11.</title>
        <authorList>
            <person name="Min B."/>
            <person name="Park H."/>
            <person name="Kim J.-G."/>
            <person name="Cho H."/>
            <person name="Oh Y.-L."/>
            <person name="Kong W.-S."/>
            <person name="Choi I.-G."/>
        </authorList>
    </citation>
    <scope>NUCLEOTIDE SEQUENCE [LARGE SCALE GENOMIC DNA]</scope>
    <source>
        <strain evidence="1 2">9006-11</strain>
    </source>
</reference>